<feature type="domain" description="Protein kinase" evidence="1">
    <location>
        <begin position="1"/>
        <end position="337"/>
    </location>
</feature>
<comment type="caution">
    <text evidence="2">The sequence shown here is derived from an EMBL/GenBank/DDBJ whole genome shotgun (WGS) entry which is preliminary data.</text>
</comment>
<dbReference type="PANTHER" id="PTHR44167:SF24">
    <property type="entry name" value="SERINE_THREONINE-PROTEIN KINASE CHK2"/>
    <property type="match status" value="1"/>
</dbReference>
<accession>A0A9W7GH18</accession>
<name>A0A9W7GH18_9STRA</name>
<dbReference type="GO" id="GO:0044773">
    <property type="term" value="P:mitotic DNA damage checkpoint signaling"/>
    <property type="evidence" value="ECO:0007669"/>
    <property type="project" value="TreeGrafter"/>
</dbReference>
<dbReference type="PANTHER" id="PTHR44167">
    <property type="entry name" value="OVARIAN-SPECIFIC SERINE/THREONINE-PROTEIN KINASE LOK-RELATED"/>
    <property type="match status" value="1"/>
</dbReference>
<dbReference type="PROSITE" id="PS50011">
    <property type="entry name" value="PROTEIN_KINASE_DOM"/>
    <property type="match status" value="1"/>
</dbReference>
<dbReference type="GO" id="GO:0004674">
    <property type="term" value="F:protein serine/threonine kinase activity"/>
    <property type="evidence" value="ECO:0007669"/>
    <property type="project" value="TreeGrafter"/>
</dbReference>
<dbReference type="EMBL" id="BRYA01001548">
    <property type="protein sequence ID" value="GMI45367.1"/>
    <property type="molecule type" value="Genomic_DNA"/>
</dbReference>
<proteinExistence type="predicted"/>
<dbReference type="Gene3D" id="1.10.510.10">
    <property type="entry name" value="Transferase(Phosphotransferase) domain 1"/>
    <property type="match status" value="1"/>
</dbReference>
<dbReference type="InterPro" id="IPR000719">
    <property type="entry name" value="Prot_kinase_dom"/>
</dbReference>
<reference evidence="3" key="1">
    <citation type="journal article" date="2023" name="Commun. Biol.">
        <title>Genome analysis of Parmales, the sister group of diatoms, reveals the evolutionary specialization of diatoms from phago-mixotrophs to photoautotrophs.</title>
        <authorList>
            <person name="Ban H."/>
            <person name="Sato S."/>
            <person name="Yoshikawa S."/>
            <person name="Yamada K."/>
            <person name="Nakamura Y."/>
            <person name="Ichinomiya M."/>
            <person name="Sato N."/>
            <person name="Blanc-Mathieu R."/>
            <person name="Endo H."/>
            <person name="Kuwata A."/>
            <person name="Ogata H."/>
        </authorList>
    </citation>
    <scope>NUCLEOTIDE SEQUENCE [LARGE SCALE GENOMIC DNA]</scope>
</reference>
<keyword evidence="3" id="KW-1185">Reference proteome</keyword>
<sequence>MSMPRALKHTAAETRVVDEMVRASKRKKLPLDHIELPMGSFDVDLDEFVESPAFQRLRDELMKKLIPDKGKGKKLLFQVYRKTTSAPASFGSSYEKFRTFLESLLRAVSTVNALGFAHFDIKRLNVRMAEEDGTAILCDFGSAVQISAKGGGGIISYNGGHHTRILPPEANLRHWNMRTSRPSEIDLFSVGVLVVDYLYHPCTLMSAYPFGRGDRAWQNSDYARRVFDMFGRDRLGDGTDVNRLFVHEILFDKLGIKRGEAVVGKTAWEPVKEVEKQLRYKEDNNKACVVGGSTGNKFDLKGDEKVFGAILDLALRLLEPEPQLRWTAEEALQHMFFSMELPK</sequence>
<dbReference type="GO" id="GO:0005524">
    <property type="term" value="F:ATP binding"/>
    <property type="evidence" value="ECO:0007669"/>
    <property type="project" value="InterPro"/>
</dbReference>
<evidence type="ECO:0000259" key="1">
    <source>
        <dbReference type="PROSITE" id="PS50011"/>
    </source>
</evidence>
<evidence type="ECO:0000313" key="3">
    <source>
        <dbReference type="Proteomes" id="UP001165065"/>
    </source>
</evidence>
<protein>
    <recommendedName>
        <fullName evidence="1">Protein kinase domain-containing protein</fullName>
    </recommendedName>
</protein>
<dbReference type="GO" id="GO:0005634">
    <property type="term" value="C:nucleus"/>
    <property type="evidence" value="ECO:0007669"/>
    <property type="project" value="TreeGrafter"/>
</dbReference>
<organism evidence="2 3">
    <name type="scientific">Triparma columacea</name>
    <dbReference type="NCBI Taxonomy" id="722753"/>
    <lineage>
        <taxon>Eukaryota</taxon>
        <taxon>Sar</taxon>
        <taxon>Stramenopiles</taxon>
        <taxon>Ochrophyta</taxon>
        <taxon>Bolidophyceae</taxon>
        <taxon>Parmales</taxon>
        <taxon>Triparmaceae</taxon>
        <taxon>Triparma</taxon>
    </lineage>
</organism>
<gene>
    <name evidence="2" type="ORF">TrCOL_g4373</name>
</gene>
<dbReference type="Proteomes" id="UP001165065">
    <property type="component" value="Unassembled WGS sequence"/>
</dbReference>
<evidence type="ECO:0000313" key="2">
    <source>
        <dbReference type="EMBL" id="GMI45367.1"/>
    </source>
</evidence>
<dbReference type="Pfam" id="PF00069">
    <property type="entry name" value="Pkinase"/>
    <property type="match status" value="1"/>
</dbReference>
<dbReference type="AlphaFoldDB" id="A0A9W7GH18"/>
<dbReference type="InterPro" id="IPR011009">
    <property type="entry name" value="Kinase-like_dom_sf"/>
</dbReference>
<dbReference type="SUPFAM" id="SSF56112">
    <property type="entry name" value="Protein kinase-like (PK-like)"/>
    <property type="match status" value="1"/>
</dbReference>